<dbReference type="GO" id="GO:0006508">
    <property type="term" value="P:proteolysis"/>
    <property type="evidence" value="ECO:0007669"/>
    <property type="project" value="InterPro"/>
</dbReference>
<dbReference type="InterPro" id="IPR001995">
    <property type="entry name" value="Peptidase_A2_cat"/>
</dbReference>
<organism evidence="3 4">
    <name type="scientific">Cymbomonas tetramitiformis</name>
    <dbReference type="NCBI Taxonomy" id="36881"/>
    <lineage>
        <taxon>Eukaryota</taxon>
        <taxon>Viridiplantae</taxon>
        <taxon>Chlorophyta</taxon>
        <taxon>Pyramimonadophyceae</taxon>
        <taxon>Pyramimonadales</taxon>
        <taxon>Pyramimonadaceae</taxon>
        <taxon>Cymbomonas</taxon>
    </lineage>
</organism>
<feature type="region of interest" description="Disordered" evidence="1">
    <location>
        <begin position="193"/>
        <end position="237"/>
    </location>
</feature>
<sequence>MNSSADSEDEFFETEESLHASPRKSNSTHTSPNLEERQESAVELSAEGAIAENVFQEKGTYKVPECEISQSYRIKNLDSGEEILIDEGADQEVFAESLDSLSRGSGTWSASAGVLRNIGHTSSPYPITEEVSRRERNGDDPPGVEPPQDKVQSVQAASFPDDVAEQHVPDDVAEQQFDDVAEQHFPDEVIPARPAASPYAEAQRPVTQSVVRPEEDSEIVLTPVEVTDREPADEYQP</sequence>
<accession>A0AAE0KPV2</accession>
<evidence type="ECO:0000259" key="2">
    <source>
        <dbReference type="PROSITE" id="PS50175"/>
    </source>
</evidence>
<proteinExistence type="predicted"/>
<feature type="compositionally biased region" description="Polar residues" evidence="1">
    <location>
        <begin position="23"/>
        <end position="33"/>
    </location>
</feature>
<protein>
    <recommendedName>
        <fullName evidence="2">Peptidase A2 domain-containing protein</fullName>
    </recommendedName>
</protein>
<dbReference type="AlphaFoldDB" id="A0AAE0KPV2"/>
<keyword evidence="4" id="KW-1185">Reference proteome</keyword>
<comment type="caution">
    <text evidence="3">The sequence shown here is derived from an EMBL/GenBank/DDBJ whole genome shotgun (WGS) entry which is preliminary data.</text>
</comment>
<evidence type="ECO:0000313" key="3">
    <source>
        <dbReference type="EMBL" id="KAK3256323.1"/>
    </source>
</evidence>
<feature type="compositionally biased region" description="Basic and acidic residues" evidence="1">
    <location>
        <begin position="130"/>
        <end position="139"/>
    </location>
</feature>
<dbReference type="PROSITE" id="PS50175">
    <property type="entry name" value="ASP_PROT_RETROV"/>
    <property type="match status" value="1"/>
</dbReference>
<feature type="domain" description="Peptidase A2" evidence="2">
    <location>
        <begin position="81"/>
        <end position="119"/>
    </location>
</feature>
<feature type="non-terminal residue" evidence="3">
    <location>
        <position position="237"/>
    </location>
</feature>
<dbReference type="Proteomes" id="UP001190700">
    <property type="component" value="Unassembled WGS sequence"/>
</dbReference>
<dbReference type="EMBL" id="LGRX02021768">
    <property type="protein sequence ID" value="KAK3256323.1"/>
    <property type="molecule type" value="Genomic_DNA"/>
</dbReference>
<dbReference type="GO" id="GO:0004190">
    <property type="term" value="F:aspartic-type endopeptidase activity"/>
    <property type="evidence" value="ECO:0007669"/>
    <property type="project" value="InterPro"/>
</dbReference>
<feature type="region of interest" description="Disordered" evidence="1">
    <location>
        <begin position="1"/>
        <end position="44"/>
    </location>
</feature>
<feature type="compositionally biased region" description="Acidic residues" evidence="1">
    <location>
        <begin position="1"/>
        <end position="15"/>
    </location>
</feature>
<name>A0AAE0KPV2_9CHLO</name>
<evidence type="ECO:0000256" key="1">
    <source>
        <dbReference type="SAM" id="MobiDB-lite"/>
    </source>
</evidence>
<feature type="compositionally biased region" description="Basic and acidic residues" evidence="1">
    <location>
        <begin position="226"/>
        <end position="237"/>
    </location>
</feature>
<reference evidence="3 4" key="1">
    <citation type="journal article" date="2015" name="Genome Biol. Evol.">
        <title>Comparative Genomics of a Bacterivorous Green Alga Reveals Evolutionary Causalities and Consequences of Phago-Mixotrophic Mode of Nutrition.</title>
        <authorList>
            <person name="Burns J.A."/>
            <person name="Paasch A."/>
            <person name="Narechania A."/>
            <person name="Kim E."/>
        </authorList>
    </citation>
    <scope>NUCLEOTIDE SEQUENCE [LARGE SCALE GENOMIC DNA]</scope>
    <source>
        <strain evidence="3 4">PLY_AMNH</strain>
    </source>
</reference>
<gene>
    <name evidence="3" type="ORF">CYMTET_34534</name>
</gene>
<feature type="region of interest" description="Disordered" evidence="1">
    <location>
        <begin position="102"/>
        <end position="171"/>
    </location>
</feature>
<evidence type="ECO:0000313" key="4">
    <source>
        <dbReference type="Proteomes" id="UP001190700"/>
    </source>
</evidence>